<dbReference type="PANTHER" id="PTHR30121:SF6">
    <property type="entry name" value="SLR6007 PROTEIN"/>
    <property type="match status" value="1"/>
</dbReference>
<dbReference type="Proteomes" id="UP000503129">
    <property type="component" value="Plasmid pBOCT1"/>
</dbReference>
<proteinExistence type="predicted"/>
<geneLocation type="plasmid" evidence="2">
    <name>pboct1</name>
</geneLocation>
<evidence type="ECO:0008006" key="3">
    <source>
        <dbReference type="Google" id="ProtNLM"/>
    </source>
</evidence>
<dbReference type="KEGG" id="bsen:DP114_33580"/>
<dbReference type="RefSeq" id="WP_172195412.1">
    <property type="nucleotide sequence ID" value="NZ_CAWOXK010000002.1"/>
</dbReference>
<dbReference type="Gene3D" id="3.40.50.300">
    <property type="entry name" value="P-loop containing nucleotide triphosphate hydrolases"/>
    <property type="match status" value="2"/>
</dbReference>
<gene>
    <name evidence="1" type="ORF">DP114_33580</name>
</gene>
<dbReference type="AlphaFoldDB" id="A0A856MQ49"/>
<evidence type="ECO:0000313" key="2">
    <source>
        <dbReference type="Proteomes" id="UP000503129"/>
    </source>
</evidence>
<dbReference type="EMBL" id="CP030119">
    <property type="protein sequence ID" value="QDL12682.1"/>
    <property type="molecule type" value="Genomic_DNA"/>
</dbReference>
<evidence type="ECO:0000313" key="1">
    <source>
        <dbReference type="EMBL" id="QDL12682.1"/>
    </source>
</evidence>
<keyword evidence="2" id="KW-1185">Reference proteome</keyword>
<dbReference type="InterPro" id="IPR051162">
    <property type="entry name" value="T4SS_component"/>
</dbReference>
<keyword evidence="1" id="KW-0614">Plasmid</keyword>
<organism evidence="1 2">
    <name type="scientific">Brasilonema sennae CENA114</name>
    <dbReference type="NCBI Taxonomy" id="415709"/>
    <lineage>
        <taxon>Bacteria</taxon>
        <taxon>Bacillati</taxon>
        <taxon>Cyanobacteriota</taxon>
        <taxon>Cyanophyceae</taxon>
        <taxon>Nostocales</taxon>
        <taxon>Scytonemataceae</taxon>
        <taxon>Brasilonema</taxon>
        <taxon>Bromeliae group (in: Brasilonema)</taxon>
    </lineage>
</organism>
<protein>
    <recommendedName>
        <fullName evidence="3">Type IV secretion system coupling protein TraD DNA-binding domain-containing protein</fullName>
    </recommendedName>
</protein>
<reference evidence="1 2" key="1">
    <citation type="submission" date="2018-06" db="EMBL/GenBank/DDBJ databases">
        <title>Comparative genomics of Brasilonema spp. strains.</title>
        <authorList>
            <person name="Alvarenga D.O."/>
            <person name="Fiore M.F."/>
            <person name="Varani A.M."/>
        </authorList>
    </citation>
    <scope>NUCLEOTIDE SEQUENCE [LARGE SCALE GENOMIC DNA]</scope>
    <source>
        <strain evidence="1 2">CENA114</strain>
        <plasmid evidence="2">pboct1</plasmid>
    </source>
</reference>
<sequence>MTSTKSTKPKDKLGRQSLETEQLGVVKGLTPFEDITHLAGIASISLGGRKNIGALILKKKENIQIRFCFDIQGIHPSLSSEQILPIFENIEGGLKELPERETLTIHIGSFTDDTFRQQELKKIEKECDLEQLTLLIRSERLRTRELTQAGVRKNKFLRFWCTYTVLVAENSKSNDPIEKTIKQLQTYWQRFTGEIHKLRHQRIETILQDSFTSGFQMWEQIISNTMGLSAKILTAGDIWEVIWNQFNRSEVPPIPNPLILDEAGLREEQTSDFHIKHLVLENEQSVPFLDRSWVKLQDKYIGVLQFSEKPQGWVDEYDQLRYLWRVLSKEKISDTEIICQLSKANQGLAKTVLQRITKQSITSSAMSADKGSIDVKANMNIEEAVRAQETILRGSIPIHTAVVFCIHRHNRYQLDEACRYLSSCFLRPAVVEREVEYAWKTWLQTVPIIWENLLTKPFNRRLPYFSCEVPGITPLVRTATGDKNGFELIAEEGGTPVHLDLYNQHKNLAVFGTTRAGKSVLVAGLLTQALAQGIPVIALDYPKPDGSSTFTDYTKFMGTEGAYFDISKESNNLFELPDLRGYEPEVIKERMTDFKDFLKSTLLTMVLGTNPIGVSPTMISNIESIITIAIETFFNDDDIKLRYKLALENGVVTTEWADIPTLKDFYNYCSPGFIKLDSIANNSKEILDALDHIRLRLKFWLNSRVGQSIANPSSFRTDARLLVFALRSLSSEADAAVLALSAYAAALRRALSSKASIFFLDEAPILFSFESIAELIGRLCANGAKAGIRVILSAQEPESIFQSKSAPKIFANITTRLIGRIQTSAVDPFVNRFKYPYEIISRNSTEAFFPKRESIYSQWLLDDNGKLTFCRYYPAYCLLAAVANNPNEQELRTLFLNKYANNPMLGMVRFSEAYVQMIRGNELSEEAKELLDKNNQKQLKEKSGGGSAVDGFPGIKQLPFRSQESEENAVRAACPTRIY</sequence>
<accession>A0A856MQ49</accession>
<dbReference type="InterPro" id="IPR027417">
    <property type="entry name" value="P-loop_NTPase"/>
</dbReference>
<dbReference type="SUPFAM" id="SSF52540">
    <property type="entry name" value="P-loop containing nucleoside triphosphate hydrolases"/>
    <property type="match status" value="1"/>
</dbReference>
<name>A0A856MQ49_9CYAN</name>
<dbReference type="PANTHER" id="PTHR30121">
    <property type="entry name" value="UNCHARACTERIZED PROTEIN YJGR-RELATED"/>
    <property type="match status" value="1"/>
</dbReference>